<keyword evidence="2" id="KW-1185">Reference proteome</keyword>
<gene>
    <name evidence="1" type="ORF">EYF80_019346</name>
</gene>
<accession>A0A4Z2HXA0</accession>
<evidence type="ECO:0000313" key="2">
    <source>
        <dbReference type="Proteomes" id="UP000314294"/>
    </source>
</evidence>
<protein>
    <submittedName>
        <fullName evidence="1">Uncharacterized protein</fullName>
    </submittedName>
</protein>
<name>A0A4Z2HXA0_9TELE</name>
<dbReference type="AlphaFoldDB" id="A0A4Z2HXA0"/>
<comment type="caution">
    <text evidence="1">The sequence shown here is derived from an EMBL/GenBank/DDBJ whole genome shotgun (WGS) entry which is preliminary data.</text>
</comment>
<evidence type="ECO:0000313" key="1">
    <source>
        <dbReference type="EMBL" id="TNN70469.1"/>
    </source>
</evidence>
<reference evidence="1 2" key="1">
    <citation type="submission" date="2019-03" db="EMBL/GenBank/DDBJ databases">
        <title>First draft genome of Liparis tanakae, snailfish: a comprehensive survey of snailfish specific genes.</title>
        <authorList>
            <person name="Kim W."/>
            <person name="Song I."/>
            <person name="Jeong J.-H."/>
            <person name="Kim D."/>
            <person name="Kim S."/>
            <person name="Ryu S."/>
            <person name="Song J.Y."/>
            <person name="Lee S.K."/>
        </authorList>
    </citation>
    <scope>NUCLEOTIDE SEQUENCE [LARGE SCALE GENOMIC DNA]</scope>
    <source>
        <tissue evidence="1">Muscle</tissue>
    </source>
</reference>
<organism evidence="1 2">
    <name type="scientific">Liparis tanakae</name>
    <name type="common">Tanaka's snailfish</name>
    <dbReference type="NCBI Taxonomy" id="230148"/>
    <lineage>
        <taxon>Eukaryota</taxon>
        <taxon>Metazoa</taxon>
        <taxon>Chordata</taxon>
        <taxon>Craniata</taxon>
        <taxon>Vertebrata</taxon>
        <taxon>Euteleostomi</taxon>
        <taxon>Actinopterygii</taxon>
        <taxon>Neopterygii</taxon>
        <taxon>Teleostei</taxon>
        <taxon>Neoteleostei</taxon>
        <taxon>Acanthomorphata</taxon>
        <taxon>Eupercaria</taxon>
        <taxon>Perciformes</taxon>
        <taxon>Cottioidei</taxon>
        <taxon>Cottales</taxon>
        <taxon>Liparidae</taxon>
        <taxon>Liparis</taxon>
    </lineage>
</organism>
<dbReference type="Proteomes" id="UP000314294">
    <property type="component" value="Unassembled WGS sequence"/>
</dbReference>
<proteinExistence type="predicted"/>
<sequence>MPSRKTSSEKKSAAIRFLWMAWRLERSRRKRHSKMKVRRRRQRETDTVVRVYSKVMGGSRRGGRGGPSLCTVALTMAVLITGRLGSLERHGKVVTFREELPHRFVHNHYGNRQRSSRLDVAPAPLGRRVLLLLRGIGLTLRRGAIPTSVALTAEVELGELDG</sequence>
<dbReference type="EMBL" id="SRLO01000163">
    <property type="protein sequence ID" value="TNN70469.1"/>
    <property type="molecule type" value="Genomic_DNA"/>
</dbReference>